<evidence type="ECO:0000313" key="2">
    <source>
        <dbReference type="EMBL" id="OAF61947.2"/>
    </source>
</evidence>
<accession>A0A177AIP8</accession>
<dbReference type="eggNOG" id="KOG3610">
    <property type="taxonomic scope" value="Eukaryota"/>
</dbReference>
<sequence length="334" mass="33291">MVLERNDSSPVHRCTVVVINGQGFTCPILAVLIGGSPATVIPGGCTATQLIVTPLVPLAAGTTFQVVLTTGTIGNPVTLTAFVGLGLPGPAGPQGPAGPACPGPICLTVDCKRKTVTFGSTAATSFTVVSNTVINAVVPPGPSAAAPTPIVTGPSPASGPVSGGNTVTLTGSNLNGATAVTFAGNAASSFAVAPAGTAGTASVTPPASTSLGFNYTYIAPPAPTEVFPTTGVTSGGDSFAITGTGLTGTTSVNFGTTPATSFTEFHHSNFWTDYGGHGGDHYWAGLIDTIDVNFGTTAATGVTVTPGRREDVWTVVWSSLHLVGEFQLGRFTRI</sequence>
<dbReference type="RefSeq" id="XP_024327221.1">
    <property type="nucleotide sequence ID" value="XM_024465242.1"/>
</dbReference>
<dbReference type="Gene3D" id="2.60.40.10">
    <property type="entry name" value="Immunoglobulins"/>
    <property type="match status" value="1"/>
</dbReference>
<dbReference type="Proteomes" id="UP000077154">
    <property type="component" value="Unassembled WGS sequence"/>
</dbReference>
<dbReference type="InterPro" id="IPR013783">
    <property type="entry name" value="Ig-like_fold"/>
</dbReference>
<dbReference type="InterPro" id="IPR002909">
    <property type="entry name" value="IPT_dom"/>
</dbReference>
<dbReference type="OrthoDB" id="4368023at2759"/>
<organism evidence="2">
    <name type="scientific">Pseudogymnoascus destructans</name>
    <dbReference type="NCBI Taxonomy" id="655981"/>
    <lineage>
        <taxon>Eukaryota</taxon>
        <taxon>Fungi</taxon>
        <taxon>Dikarya</taxon>
        <taxon>Ascomycota</taxon>
        <taxon>Pezizomycotina</taxon>
        <taxon>Leotiomycetes</taxon>
        <taxon>Thelebolales</taxon>
        <taxon>Thelebolaceae</taxon>
        <taxon>Pseudogymnoascus</taxon>
    </lineage>
</organism>
<dbReference type="VEuPathDB" id="FungiDB:GMDG_07301"/>
<dbReference type="InterPro" id="IPR014756">
    <property type="entry name" value="Ig_E-set"/>
</dbReference>
<feature type="domain" description="IPT/TIG" evidence="1">
    <location>
        <begin position="149"/>
        <end position="207"/>
    </location>
</feature>
<name>A0A177AIP8_9PEZI</name>
<protein>
    <recommendedName>
        <fullName evidence="1">IPT/TIG domain-containing protein</fullName>
    </recommendedName>
</protein>
<dbReference type="AlphaFoldDB" id="A0A177AIP8"/>
<feature type="domain" description="IPT/TIG" evidence="1">
    <location>
        <begin position="222"/>
        <end position="261"/>
    </location>
</feature>
<dbReference type="EMBL" id="KV441388">
    <property type="protein sequence ID" value="OAF61947.2"/>
    <property type="molecule type" value="Genomic_DNA"/>
</dbReference>
<reference evidence="2" key="1">
    <citation type="submission" date="2016-03" db="EMBL/GenBank/DDBJ databases">
        <title>Updated assembly of Pseudogymnoascus destructans, the fungus causing white-nose syndrome of bats.</title>
        <authorList>
            <person name="Palmer J.M."/>
            <person name="Drees K.P."/>
            <person name="Foster J.T."/>
            <person name="Lindner D.L."/>
        </authorList>
    </citation>
    <scope>NUCLEOTIDE SEQUENCE [LARGE SCALE GENOMIC DNA]</scope>
    <source>
        <strain evidence="2">20631-21</strain>
    </source>
</reference>
<evidence type="ECO:0000259" key="1">
    <source>
        <dbReference type="Pfam" id="PF01833"/>
    </source>
</evidence>
<dbReference type="CDD" id="cd00102">
    <property type="entry name" value="IPT"/>
    <property type="match status" value="1"/>
</dbReference>
<dbReference type="Pfam" id="PF01833">
    <property type="entry name" value="TIG"/>
    <property type="match status" value="2"/>
</dbReference>
<dbReference type="GeneID" id="36284656"/>
<gene>
    <name evidence="2" type="ORF">VC83_01567</name>
</gene>
<proteinExistence type="predicted"/>
<dbReference type="SUPFAM" id="SSF81296">
    <property type="entry name" value="E set domains"/>
    <property type="match status" value="1"/>
</dbReference>